<dbReference type="InterPro" id="IPR046373">
    <property type="entry name" value="Acyl-CoA_Oxase/DH_mid-dom_sf"/>
</dbReference>
<keyword evidence="4" id="KW-1185">Reference proteome</keyword>
<name>A0A9E6UMZ0_9HYPH</name>
<keyword evidence="1" id="KW-0560">Oxidoreductase</keyword>
<evidence type="ECO:0000313" key="3">
    <source>
        <dbReference type="EMBL" id="QZO00496.1"/>
    </source>
</evidence>
<gene>
    <name evidence="3" type="ORF">K6K41_01755</name>
</gene>
<dbReference type="SUPFAM" id="SSF56645">
    <property type="entry name" value="Acyl-CoA dehydrogenase NM domain-like"/>
    <property type="match status" value="1"/>
</dbReference>
<reference evidence="3" key="1">
    <citation type="submission" date="2021-08" db="EMBL/GenBank/DDBJ databases">
        <authorList>
            <person name="Zhang H."/>
            <person name="Xu M."/>
            <person name="Yu Z."/>
            <person name="Yang L."/>
            <person name="Cai Y."/>
        </authorList>
    </citation>
    <scope>NUCLEOTIDE SEQUENCE</scope>
    <source>
        <strain evidence="3">CHL1</strain>
    </source>
</reference>
<dbReference type="AlphaFoldDB" id="A0A9E6UMZ0"/>
<dbReference type="Gene3D" id="1.20.140.10">
    <property type="entry name" value="Butyryl-CoA Dehydrogenase, subunit A, domain 3"/>
    <property type="match status" value="1"/>
</dbReference>
<dbReference type="Gene3D" id="1.10.540.10">
    <property type="entry name" value="Acyl-CoA dehydrogenase/oxidase, N-terminal domain"/>
    <property type="match status" value="1"/>
</dbReference>
<evidence type="ECO:0000259" key="2">
    <source>
        <dbReference type="Pfam" id="PF08028"/>
    </source>
</evidence>
<dbReference type="PANTHER" id="PTHR43884">
    <property type="entry name" value="ACYL-COA DEHYDROGENASE"/>
    <property type="match status" value="1"/>
</dbReference>
<dbReference type="Pfam" id="PF08028">
    <property type="entry name" value="Acyl-CoA_dh_2"/>
    <property type="match status" value="1"/>
</dbReference>
<dbReference type="PIRSF" id="PIRSF016578">
    <property type="entry name" value="HsaA"/>
    <property type="match status" value="1"/>
</dbReference>
<dbReference type="GO" id="GO:0006552">
    <property type="term" value="P:L-leucine catabolic process"/>
    <property type="evidence" value="ECO:0007669"/>
    <property type="project" value="TreeGrafter"/>
</dbReference>
<dbReference type="SUPFAM" id="SSF47203">
    <property type="entry name" value="Acyl-CoA dehydrogenase C-terminal domain-like"/>
    <property type="match status" value="1"/>
</dbReference>
<dbReference type="EMBL" id="CP081869">
    <property type="protein sequence ID" value="QZO00496.1"/>
    <property type="molecule type" value="Genomic_DNA"/>
</dbReference>
<dbReference type="Gene3D" id="2.40.110.10">
    <property type="entry name" value="Butyryl-CoA Dehydrogenase, subunit A, domain 2"/>
    <property type="match status" value="1"/>
</dbReference>
<dbReference type="PANTHER" id="PTHR43884:SF12">
    <property type="entry name" value="ISOVALERYL-COA DEHYDROGENASE, MITOCHONDRIAL-RELATED"/>
    <property type="match status" value="1"/>
</dbReference>
<dbReference type="InterPro" id="IPR036250">
    <property type="entry name" value="AcylCo_DH-like_C"/>
</dbReference>
<proteinExistence type="predicted"/>
<protein>
    <submittedName>
        <fullName evidence="3">Acyl-CoA dehydrogenase</fullName>
    </submittedName>
</protein>
<dbReference type="KEGG" id="cmet:K6K41_01755"/>
<dbReference type="InterPro" id="IPR037069">
    <property type="entry name" value="AcylCoA_DH/ox_N_sf"/>
</dbReference>
<dbReference type="GO" id="GO:0008470">
    <property type="term" value="F:3-methylbutanoyl-CoA dehydrogenase activity"/>
    <property type="evidence" value="ECO:0007669"/>
    <property type="project" value="TreeGrafter"/>
</dbReference>
<dbReference type="InterPro" id="IPR009100">
    <property type="entry name" value="AcylCoA_DH/oxidase_NM_dom_sf"/>
</dbReference>
<sequence length="404" mass="42724">MNAPTPAAAFAAVRDDDFQSLFAEVGARAAERDRERVHPTDVIALLRERRVGALRLPVEEGGRGYSLRRLLSFVIGLAAADSNVAHALRNHYAFVDRFALPHAVPGRERWSGLVATGAIVGVANTELTSAKIGASDYATTLTQAGDGYLLNGRKYYSTGALYADFVLIRAVLPDGRPASAIIPVERDGVELVDDWDGAGQRLTGSGTTVLRDVRVEADEVIPDTEEVGYGVPYANTLAQLIVTGVVAGICRNVLADASALLGGRKERHFYYASSERAADDPVLLGVIGEISASAFAAESVVLAAADALDLVFEARRQGLPAEQLAVNAAAATARAKLVADELTLRAATRLFDVGGASATKRTAGLDRHWRNARTLSSHNPTPLKASALGAYALHGTPLPSQGFF</sequence>
<evidence type="ECO:0000313" key="4">
    <source>
        <dbReference type="Proteomes" id="UP000825701"/>
    </source>
</evidence>
<dbReference type="GO" id="GO:0050660">
    <property type="term" value="F:flavin adenine dinucleotide binding"/>
    <property type="evidence" value="ECO:0007669"/>
    <property type="project" value="InterPro"/>
</dbReference>
<dbReference type="InterPro" id="IPR013107">
    <property type="entry name" value="Acyl-CoA_DH_C"/>
</dbReference>
<organism evidence="3 4">
    <name type="scientific">Chenggangzhangella methanolivorans</name>
    <dbReference type="NCBI Taxonomy" id="1437009"/>
    <lineage>
        <taxon>Bacteria</taxon>
        <taxon>Pseudomonadati</taxon>
        <taxon>Pseudomonadota</taxon>
        <taxon>Alphaproteobacteria</taxon>
        <taxon>Hyphomicrobiales</taxon>
        <taxon>Methylopilaceae</taxon>
        <taxon>Chenggangzhangella</taxon>
    </lineage>
</organism>
<feature type="domain" description="Acyl-CoA dehydrogenase C-terminal" evidence="2">
    <location>
        <begin position="243"/>
        <end position="379"/>
    </location>
</feature>
<accession>A0A9E6UMZ0</accession>
<evidence type="ECO:0000256" key="1">
    <source>
        <dbReference type="ARBA" id="ARBA00023002"/>
    </source>
</evidence>
<dbReference type="Proteomes" id="UP000825701">
    <property type="component" value="Chromosome"/>
</dbReference>
<dbReference type="RefSeq" id="WP_261403687.1">
    <property type="nucleotide sequence ID" value="NZ_CP081869.1"/>
</dbReference>